<dbReference type="GO" id="GO:0006281">
    <property type="term" value="P:DNA repair"/>
    <property type="evidence" value="ECO:0007669"/>
    <property type="project" value="TreeGrafter"/>
</dbReference>
<evidence type="ECO:0000256" key="1">
    <source>
        <dbReference type="SAM" id="MobiDB-lite"/>
    </source>
</evidence>
<dbReference type="InterPro" id="IPR008921">
    <property type="entry name" value="DNA_pol3_clamp-load_cplx_C"/>
</dbReference>
<dbReference type="GO" id="GO:0003677">
    <property type="term" value="F:DNA binding"/>
    <property type="evidence" value="ECO:0007669"/>
    <property type="project" value="InterPro"/>
</dbReference>
<dbReference type="GO" id="GO:0006261">
    <property type="term" value="P:DNA-templated DNA replication"/>
    <property type="evidence" value="ECO:0007669"/>
    <property type="project" value="TreeGrafter"/>
</dbReference>
<dbReference type="Pfam" id="PF21960">
    <property type="entry name" value="RCF1-5-like_lid"/>
    <property type="match status" value="1"/>
</dbReference>
<dbReference type="EMBL" id="CP093351">
    <property type="protein sequence ID" value="WOH14529.1"/>
    <property type="molecule type" value="Genomic_DNA"/>
</dbReference>
<dbReference type="FunFam" id="1.10.8.60:FF:000030">
    <property type="entry name" value="replication factor C subunit 3"/>
    <property type="match status" value="1"/>
</dbReference>
<dbReference type="GO" id="GO:0005634">
    <property type="term" value="C:nucleus"/>
    <property type="evidence" value="ECO:0007669"/>
    <property type="project" value="TreeGrafter"/>
</dbReference>
<dbReference type="PANTHER" id="PTHR11669:SF52">
    <property type="entry name" value="OS10G0574500 PROTEIN"/>
    <property type="match status" value="1"/>
</dbReference>
<dbReference type="KEGG" id="dcr:108201215"/>
<dbReference type="SUPFAM" id="SSF52540">
    <property type="entry name" value="P-loop containing nucleoside triphosphate hydrolases"/>
    <property type="match status" value="1"/>
</dbReference>
<dbReference type="AlphaFoldDB" id="A0AAF0XX82"/>
<evidence type="ECO:0008006" key="4">
    <source>
        <dbReference type="Google" id="ProtNLM"/>
    </source>
</evidence>
<protein>
    <recommendedName>
        <fullName evidence="4">AAA+ ATPase domain-containing protein</fullName>
    </recommendedName>
</protein>
<evidence type="ECO:0000313" key="2">
    <source>
        <dbReference type="EMBL" id="WOH14529.1"/>
    </source>
</evidence>
<gene>
    <name evidence="2" type="ORF">DCAR_0934048</name>
</gene>
<feature type="region of interest" description="Disordered" evidence="1">
    <location>
        <begin position="1"/>
        <end position="33"/>
    </location>
</feature>
<feature type="compositionally biased region" description="Low complexity" evidence="1">
    <location>
        <begin position="141"/>
        <end position="150"/>
    </location>
</feature>
<dbReference type="Gene3D" id="1.10.8.60">
    <property type="match status" value="1"/>
</dbReference>
<dbReference type="InterPro" id="IPR027417">
    <property type="entry name" value="P-loop_NTPase"/>
</dbReference>
<dbReference type="GO" id="GO:0005663">
    <property type="term" value="C:DNA replication factor C complex"/>
    <property type="evidence" value="ECO:0007669"/>
    <property type="project" value="TreeGrafter"/>
</dbReference>
<dbReference type="InterPro" id="IPR050238">
    <property type="entry name" value="DNA_Rep/Repair_Clamp_Loader"/>
</dbReference>
<evidence type="ECO:0000313" key="3">
    <source>
        <dbReference type="Proteomes" id="UP000077755"/>
    </source>
</evidence>
<keyword evidence="3" id="KW-1185">Reference proteome</keyword>
<feature type="region of interest" description="Disordered" evidence="1">
    <location>
        <begin position="141"/>
        <end position="166"/>
    </location>
</feature>
<dbReference type="SUPFAM" id="SSF48019">
    <property type="entry name" value="post-AAA+ oligomerization domain-like"/>
    <property type="match status" value="1"/>
</dbReference>
<reference evidence="2" key="2">
    <citation type="submission" date="2022-03" db="EMBL/GenBank/DDBJ databases">
        <title>Draft title - Genomic analysis of global carrot germplasm unveils the trajectory of domestication and the origin of high carotenoid orange carrot.</title>
        <authorList>
            <person name="Iorizzo M."/>
            <person name="Ellison S."/>
            <person name="Senalik D."/>
            <person name="Macko-Podgorni A."/>
            <person name="Grzebelus D."/>
            <person name="Bostan H."/>
            <person name="Rolling W."/>
            <person name="Curaba J."/>
            <person name="Simon P."/>
        </authorList>
    </citation>
    <scope>NUCLEOTIDE SEQUENCE</scope>
    <source>
        <tissue evidence="2">Leaf</tissue>
    </source>
</reference>
<name>A0AAF0XX82_DAUCS</name>
<dbReference type="PANTHER" id="PTHR11669">
    <property type="entry name" value="REPLICATION FACTOR C / DNA POLYMERASE III GAMMA-TAU SUBUNIT"/>
    <property type="match status" value="1"/>
</dbReference>
<organism evidence="2 3">
    <name type="scientific">Daucus carota subsp. sativus</name>
    <name type="common">Carrot</name>
    <dbReference type="NCBI Taxonomy" id="79200"/>
    <lineage>
        <taxon>Eukaryota</taxon>
        <taxon>Viridiplantae</taxon>
        <taxon>Streptophyta</taxon>
        <taxon>Embryophyta</taxon>
        <taxon>Tracheophyta</taxon>
        <taxon>Spermatophyta</taxon>
        <taxon>Magnoliopsida</taxon>
        <taxon>eudicotyledons</taxon>
        <taxon>Gunneridae</taxon>
        <taxon>Pentapetalae</taxon>
        <taxon>asterids</taxon>
        <taxon>campanulids</taxon>
        <taxon>Apiales</taxon>
        <taxon>Apiaceae</taxon>
        <taxon>Apioideae</taxon>
        <taxon>Scandiceae</taxon>
        <taxon>Daucinae</taxon>
        <taxon>Daucus</taxon>
        <taxon>Daucus sect. Daucus</taxon>
    </lineage>
</organism>
<dbReference type="Gene3D" id="1.20.272.10">
    <property type="match status" value="1"/>
</dbReference>
<feature type="compositionally biased region" description="Low complexity" evidence="1">
    <location>
        <begin position="19"/>
        <end position="33"/>
    </location>
</feature>
<feature type="compositionally biased region" description="Basic and acidic residues" evidence="1">
    <location>
        <begin position="151"/>
        <end position="166"/>
    </location>
</feature>
<dbReference type="GO" id="GO:0003689">
    <property type="term" value="F:DNA clamp loader activity"/>
    <property type="evidence" value="ECO:0007669"/>
    <property type="project" value="TreeGrafter"/>
</dbReference>
<sequence>MPPSPPIPRSVSAPDVFVSNHSSHRSASSAQGTSWLKKTSSLLTYTKKESELTEQSLVALNKRNEALEDKKASHSSPYYKGLTDFTLDINKEKLPSATSLAIDNHEAISFTSSTRSSFIVTMQQLGTFCLFFRSKDEKESSSSASTLSSKQQKDIDSDKGKKEDKSSLVESKSTYILSKEMPMRERVSVITYEPPALQISPPRYKPMTGKSVLPETRSATKASLNEEELSGSVERTYVFTWADKYRPHNLTEFICNREKAMELKAMANSQDISHFIFEGLPGVGKRTMILALLRETFGADKIKARDECMEFYLKGEALSSIEVNVKRSSHHVELNISDLKGYEKHVIVKLINEKCNKSSDSVLESNLDNCQVIVLHEADKLSSDALLYLRWVLEKYKGYNKVFFCCNEVSKLQPIKTLCRVIKLLPPSNEEIMEVLDFIAKEEGIELASKVAETITDNSKNNLRQAIRSFEATWRYNATSQLTEDQEIMTGWEDTIAKVARDIVKEQSPRQLFIIRGELQKLIEYNVSPVFIFKTLVGELKRHLDESSQTHVDILFMEARKREGIDCAAFIHSPTEEMCKRKNDPSRKNVHNFMKIEEFIAKFMSWYKVLLTNTKLQDVKMKGILDDLDPTKGVAIK</sequence>
<dbReference type="Proteomes" id="UP000077755">
    <property type="component" value="Chromosome 9"/>
</dbReference>
<accession>A0AAF0XX82</accession>
<reference evidence="2" key="1">
    <citation type="journal article" date="2016" name="Nat. Genet.">
        <title>A high-quality carrot genome assembly provides new insights into carotenoid accumulation and asterid genome evolution.</title>
        <authorList>
            <person name="Iorizzo M."/>
            <person name="Ellison S."/>
            <person name="Senalik D."/>
            <person name="Zeng P."/>
            <person name="Satapoomin P."/>
            <person name="Huang J."/>
            <person name="Bowman M."/>
            <person name="Iovene M."/>
            <person name="Sanseverino W."/>
            <person name="Cavagnaro P."/>
            <person name="Yildiz M."/>
            <person name="Macko-Podgorni A."/>
            <person name="Moranska E."/>
            <person name="Grzebelus E."/>
            <person name="Grzebelus D."/>
            <person name="Ashrafi H."/>
            <person name="Zheng Z."/>
            <person name="Cheng S."/>
            <person name="Spooner D."/>
            <person name="Van Deynze A."/>
            <person name="Simon P."/>
        </authorList>
    </citation>
    <scope>NUCLEOTIDE SEQUENCE</scope>
    <source>
        <tissue evidence="2">Leaf</tissue>
    </source>
</reference>
<proteinExistence type="predicted"/>
<dbReference type="Gene3D" id="3.40.50.300">
    <property type="entry name" value="P-loop containing nucleotide triphosphate hydrolases"/>
    <property type="match status" value="1"/>
</dbReference>